<name>C0E8C9_9FIRM</name>
<dbReference type="STRING" id="537013.CLOSTMETH_00032"/>
<keyword evidence="2" id="KW-1185">Reference proteome</keyword>
<organism evidence="1 2">
    <name type="scientific">[Clostridium] methylpentosum DSM 5476</name>
    <dbReference type="NCBI Taxonomy" id="537013"/>
    <lineage>
        <taxon>Bacteria</taxon>
        <taxon>Bacillati</taxon>
        <taxon>Bacillota</taxon>
        <taxon>Clostridia</taxon>
        <taxon>Eubacteriales</taxon>
        <taxon>Oscillospiraceae</taxon>
        <taxon>Oscillospiraceae incertae sedis</taxon>
    </lineage>
</organism>
<sequence>MRMNDKARKDQFDDVLKQAGKKLGTSPDKLQDLKNKKPEELMKKLRPEEAAKLNQIMNNPELTQQLLNTPQAKMLMKRLMGDK</sequence>
<dbReference type="AlphaFoldDB" id="C0E8C9"/>
<protein>
    <submittedName>
        <fullName evidence="1">Uncharacterized protein</fullName>
    </submittedName>
</protein>
<proteinExistence type="predicted"/>
<reference evidence="1 2" key="2">
    <citation type="submission" date="2009-02" db="EMBL/GenBank/DDBJ databases">
        <title>Draft genome sequence of Clostridium methylpentosum (DSM 5476).</title>
        <authorList>
            <person name="Sudarsanam P."/>
            <person name="Ley R."/>
            <person name="Guruge J."/>
            <person name="Turnbaugh P.J."/>
            <person name="Mahowald M."/>
            <person name="Liep D."/>
            <person name="Gordon J."/>
        </authorList>
    </citation>
    <scope>NUCLEOTIDE SEQUENCE [LARGE SCALE GENOMIC DNA]</scope>
    <source>
        <strain evidence="1 2">DSM 5476</strain>
    </source>
</reference>
<dbReference type="HOGENOM" id="CLU_2536692_0_0_9"/>
<dbReference type="Proteomes" id="UP000003340">
    <property type="component" value="Unassembled WGS sequence"/>
</dbReference>
<evidence type="ECO:0000313" key="1">
    <source>
        <dbReference type="EMBL" id="EEG32294.1"/>
    </source>
</evidence>
<evidence type="ECO:0000313" key="2">
    <source>
        <dbReference type="Proteomes" id="UP000003340"/>
    </source>
</evidence>
<gene>
    <name evidence="1" type="ORF">CLOSTMETH_00032</name>
</gene>
<accession>C0E8C9</accession>
<comment type="caution">
    <text evidence="1">The sequence shown here is derived from an EMBL/GenBank/DDBJ whole genome shotgun (WGS) entry which is preliminary data.</text>
</comment>
<reference evidence="1 2" key="1">
    <citation type="submission" date="2009-01" db="EMBL/GenBank/DDBJ databases">
        <authorList>
            <person name="Fulton L."/>
            <person name="Clifton S."/>
            <person name="Fulton B."/>
            <person name="Xu J."/>
            <person name="Minx P."/>
            <person name="Pepin K.H."/>
            <person name="Johnson M."/>
            <person name="Bhonagiri V."/>
            <person name="Nash W.E."/>
            <person name="Mardis E.R."/>
            <person name="Wilson R.K."/>
        </authorList>
    </citation>
    <scope>NUCLEOTIDE SEQUENCE [LARGE SCALE GENOMIC DNA]</scope>
    <source>
        <strain evidence="1 2">DSM 5476</strain>
    </source>
</reference>
<dbReference type="EMBL" id="ACEC01000002">
    <property type="protein sequence ID" value="EEG32294.1"/>
    <property type="molecule type" value="Genomic_DNA"/>
</dbReference>